<reference evidence="1" key="2">
    <citation type="submission" date="2023-06" db="EMBL/GenBank/DDBJ databases">
        <authorList>
            <person name="Swenson N.G."/>
            <person name="Wegrzyn J.L."/>
            <person name="Mcevoy S.L."/>
        </authorList>
    </citation>
    <scope>NUCLEOTIDE SEQUENCE</scope>
    <source>
        <strain evidence="1">NS2018</strain>
        <tissue evidence="1">Leaf</tissue>
    </source>
</reference>
<organism evidence="1 2">
    <name type="scientific">Acer saccharum</name>
    <name type="common">Sugar maple</name>
    <dbReference type="NCBI Taxonomy" id="4024"/>
    <lineage>
        <taxon>Eukaryota</taxon>
        <taxon>Viridiplantae</taxon>
        <taxon>Streptophyta</taxon>
        <taxon>Embryophyta</taxon>
        <taxon>Tracheophyta</taxon>
        <taxon>Spermatophyta</taxon>
        <taxon>Magnoliopsida</taxon>
        <taxon>eudicotyledons</taxon>
        <taxon>Gunneridae</taxon>
        <taxon>Pentapetalae</taxon>
        <taxon>rosids</taxon>
        <taxon>malvids</taxon>
        <taxon>Sapindales</taxon>
        <taxon>Sapindaceae</taxon>
        <taxon>Hippocastanoideae</taxon>
        <taxon>Acereae</taxon>
        <taxon>Acer</taxon>
    </lineage>
</organism>
<protein>
    <submittedName>
        <fullName evidence="1">Uncharacterized protein</fullName>
    </submittedName>
</protein>
<sequence length="192" mass="20853">MYPSRTPLLQLKLRTASNLSWSTKKSNLDGIQPKSVTFRFNVKGTGSGRFHHAESAGGVGFLRFTTDRRRSDNNRSVQKTLSADLRIFRCSIDDGPEDNLEDCLFSLLLVVVVSLNSPAAIGRRNGSYSTFVGRFDHFPVTTHSPWPAVTSPAATVPAVAAPAARQLRGCSSGLLEPCVTESSTLDPIHPKP</sequence>
<dbReference type="EMBL" id="JAUESC010000003">
    <property type="protein sequence ID" value="KAK0600510.1"/>
    <property type="molecule type" value="Genomic_DNA"/>
</dbReference>
<proteinExistence type="predicted"/>
<dbReference type="AlphaFoldDB" id="A0AA39T5E0"/>
<evidence type="ECO:0000313" key="1">
    <source>
        <dbReference type="EMBL" id="KAK0600510.1"/>
    </source>
</evidence>
<dbReference type="Proteomes" id="UP001168877">
    <property type="component" value="Unassembled WGS sequence"/>
</dbReference>
<accession>A0AA39T5E0</accession>
<comment type="caution">
    <text evidence="1">The sequence shown here is derived from an EMBL/GenBank/DDBJ whole genome shotgun (WGS) entry which is preliminary data.</text>
</comment>
<evidence type="ECO:0000313" key="2">
    <source>
        <dbReference type="Proteomes" id="UP001168877"/>
    </source>
</evidence>
<keyword evidence="2" id="KW-1185">Reference proteome</keyword>
<gene>
    <name evidence="1" type="ORF">LWI29_015668</name>
</gene>
<name>A0AA39T5E0_ACESA</name>
<reference evidence="1" key="1">
    <citation type="journal article" date="2022" name="Plant J.">
        <title>Strategies of tolerance reflected in two North American maple genomes.</title>
        <authorList>
            <person name="McEvoy S.L."/>
            <person name="Sezen U.U."/>
            <person name="Trouern-Trend A."/>
            <person name="McMahon S.M."/>
            <person name="Schaberg P.G."/>
            <person name="Yang J."/>
            <person name="Wegrzyn J.L."/>
            <person name="Swenson N.G."/>
        </authorList>
    </citation>
    <scope>NUCLEOTIDE SEQUENCE</scope>
    <source>
        <strain evidence="1">NS2018</strain>
    </source>
</reference>